<protein>
    <submittedName>
        <fullName evidence="2">Uncharacterized protein</fullName>
    </submittedName>
</protein>
<sequence length="83" mass="9131">MLEEHGISDTEDWEVAPDGLSEGDAGGHIAQNPLKPPLDQQELDRIFGEVLPESTSDDRDVDRRGSGGLDDWYRANRPPHHGG</sequence>
<reference evidence="2 3" key="2">
    <citation type="submission" date="2018-12" db="EMBL/GenBank/DDBJ databases">
        <title>Nakamurella antarcticus sp. nov., isolated from Antarctica South Shetland Islands soil.</title>
        <authorList>
            <person name="Peng F."/>
        </authorList>
    </citation>
    <scope>NUCLEOTIDE SEQUENCE [LARGE SCALE GENOMIC DNA]</scope>
    <source>
        <strain evidence="2 3">S14-144</strain>
    </source>
</reference>
<keyword evidence="3" id="KW-1185">Reference proteome</keyword>
<dbReference type="Proteomes" id="UP000268084">
    <property type="component" value="Chromosome"/>
</dbReference>
<evidence type="ECO:0000313" key="2">
    <source>
        <dbReference type="EMBL" id="AZI57305.1"/>
    </source>
</evidence>
<accession>A0A3G8ZKC6</accession>
<organism evidence="2 3">
    <name type="scientific">Nakamurella antarctica</name>
    <dbReference type="NCBI Taxonomy" id="1902245"/>
    <lineage>
        <taxon>Bacteria</taxon>
        <taxon>Bacillati</taxon>
        <taxon>Actinomycetota</taxon>
        <taxon>Actinomycetes</taxon>
        <taxon>Nakamurellales</taxon>
        <taxon>Nakamurellaceae</taxon>
        <taxon>Nakamurella</taxon>
    </lineage>
</organism>
<feature type="region of interest" description="Disordered" evidence="1">
    <location>
        <begin position="1"/>
        <end position="83"/>
    </location>
</feature>
<name>A0A3G8ZKC6_9ACTN</name>
<dbReference type="RefSeq" id="WP_124797990.1">
    <property type="nucleotide sequence ID" value="NZ_CP034170.1"/>
</dbReference>
<dbReference type="OrthoDB" id="3700244at2"/>
<reference evidence="2 3" key="1">
    <citation type="submission" date="2018-11" db="EMBL/GenBank/DDBJ databases">
        <authorList>
            <person name="Da X."/>
        </authorList>
    </citation>
    <scope>NUCLEOTIDE SEQUENCE [LARGE SCALE GENOMIC DNA]</scope>
    <source>
        <strain evidence="2 3">S14-144</strain>
    </source>
</reference>
<evidence type="ECO:0000256" key="1">
    <source>
        <dbReference type="SAM" id="MobiDB-lite"/>
    </source>
</evidence>
<proteinExistence type="predicted"/>
<dbReference type="AlphaFoldDB" id="A0A3G8ZKC6"/>
<feature type="compositionally biased region" description="Basic and acidic residues" evidence="1">
    <location>
        <begin position="56"/>
        <end position="65"/>
    </location>
</feature>
<evidence type="ECO:0000313" key="3">
    <source>
        <dbReference type="Proteomes" id="UP000268084"/>
    </source>
</evidence>
<dbReference type="KEGG" id="nak:EH165_03140"/>
<gene>
    <name evidence="2" type="ORF">EH165_03140</name>
</gene>
<dbReference type="EMBL" id="CP034170">
    <property type="protein sequence ID" value="AZI57305.1"/>
    <property type="molecule type" value="Genomic_DNA"/>
</dbReference>